<dbReference type="PANTHER" id="PTHR43877:SF1">
    <property type="entry name" value="ACETYLTRANSFERASE"/>
    <property type="match status" value="1"/>
</dbReference>
<organism evidence="4 5">
    <name type="scientific">Tropicimonas isoalkanivorans</name>
    <dbReference type="NCBI Taxonomy" id="441112"/>
    <lineage>
        <taxon>Bacteria</taxon>
        <taxon>Pseudomonadati</taxon>
        <taxon>Pseudomonadota</taxon>
        <taxon>Alphaproteobacteria</taxon>
        <taxon>Rhodobacterales</taxon>
        <taxon>Roseobacteraceae</taxon>
        <taxon>Tropicimonas</taxon>
    </lineage>
</organism>
<keyword evidence="2" id="KW-0012">Acyltransferase</keyword>
<dbReference type="SUPFAM" id="SSF55729">
    <property type="entry name" value="Acyl-CoA N-acyltransferases (Nat)"/>
    <property type="match status" value="1"/>
</dbReference>
<dbReference type="Pfam" id="PF00583">
    <property type="entry name" value="Acetyltransf_1"/>
    <property type="match status" value="1"/>
</dbReference>
<name>A0A1I1E7U2_9RHOB</name>
<keyword evidence="5" id="KW-1185">Reference proteome</keyword>
<protein>
    <submittedName>
        <fullName evidence="4">Ribosomal protein S18 acetylase RimI</fullName>
    </submittedName>
</protein>
<dbReference type="RefSeq" id="WP_093359160.1">
    <property type="nucleotide sequence ID" value="NZ_FOLG01000001.1"/>
</dbReference>
<dbReference type="GO" id="GO:0016747">
    <property type="term" value="F:acyltransferase activity, transferring groups other than amino-acyl groups"/>
    <property type="evidence" value="ECO:0007669"/>
    <property type="project" value="InterPro"/>
</dbReference>
<dbReference type="InterPro" id="IPR050832">
    <property type="entry name" value="Bact_Acetyltransf"/>
</dbReference>
<dbReference type="CDD" id="cd04301">
    <property type="entry name" value="NAT_SF"/>
    <property type="match status" value="1"/>
</dbReference>
<evidence type="ECO:0000313" key="5">
    <source>
        <dbReference type="Proteomes" id="UP000198728"/>
    </source>
</evidence>
<dbReference type="Gene3D" id="3.40.630.30">
    <property type="match status" value="1"/>
</dbReference>
<sequence length="168" mass="17808">MQNMATTAHPVRIRRAERGDAPALLRMVAALAEHHGDIATLTPRALERDLFGPSACASALLALNGTDAVGYAVLSSSPRLHSGRRVMEVHHLFVDSAHRGTGVGRRLMAAAVVEARRQDCGELEVGTDAENARAQAIYGSLGFAPRSPRGPRFALSLPAAGTLPEGWI</sequence>
<dbReference type="OrthoDB" id="7651332at2"/>
<evidence type="ECO:0000256" key="2">
    <source>
        <dbReference type="ARBA" id="ARBA00023315"/>
    </source>
</evidence>
<dbReference type="AlphaFoldDB" id="A0A1I1E7U2"/>
<dbReference type="InterPro" id="IPR000182">
    <property type="entry name" value="GNAT_dom"/>
</dbReference>
<dbReference type="PANTHER" id="PTHR43877">
    <property type="entry name" value="AMINOALKYLPHOSPHONATE N-ACETYLTRANSFERASE-RELATED-RELATED"/>
    <property type="match status" value="1"/>
</dbReference>
<reference evidence="4 5" key="1">
    <citation type="submission" date="2016-10" db="EMBL/GenBank/DDBJ databases">
        <authorList>
            <person name="de Groot N.N."/>
        </authorList>
    </citation>
    <scope>NUCLEOTIDE SEQUENCE [LARGE SCALE GENOMIC DNA]</scope>
    <source>
        <strain evidence="4 5">DSM 19548</strain>
    </source>
</reference>
<proteinExistence type="predicted"/>
<evidence type="ECO:0000259" key="3">
    <source>
        <dbReference type="PROSITE" id="PS51186"/>
    </source>
</evidence>
<gene>
    <name evidence="4" type="ORF">SAMN04488094_101602</name>
</gene>
<evidence type="ECO:0000256" key="1">
    <source>
        <dbReference type="ARBA" id="ARBA00022679"/>
    </source>
</evidence>
<dbReference type="InterPro" id="IPR016181">
    <property type="entry name" value="Acyl_CoA_acyltransferase"/>
</dbReference>
<dbReference type="PROSITE" id="PS51186">
    <property type="entry name" value="GNAT"/>
    <property type="match status" value="1"/>
</dbReference>
<keyword evidence="4" id="KW-0689">Ribosomal protein</keyword>
<keyword evidence="4" id="KW-0687">Ribonucleoprotein</keyword>
<evidence type="ECO:0000313" key="4">
    <source>
        <dbReference type="EMBL" id="SFB81388.1"/>
    </source>
</evidence>
<dbReference type="Proteomes" id="UP000198728">
    <property type="component" value="Unassembled WGS sequence"/>
</dbReference>
<dbReference type="EMBL" id="FOLG01000001">
    <property type="protein sequence ID" value="SFB81388.1"/>
    <property type="molecule type" value="Genomic_DNA"/>
</dbReference>
<feature type="domain" description="N-acetyltransferase" evidence="3">
    <location>
        <begin position="11"/>
        <end position="164"/>
    </location>
</feature>
<accession>A0A1I1E7U2</accession>
<dbReference type="GO" id="GO:0005840">
    <property type="term" value="C:ribosome"/>
    <property type="evidence" value="ECO:0007669"/>
    <property type="project" value="UniProtKB-KW"/>
</dbReference>
<keyword evidence="1" id="KW-0808">Transferase</keyword>